<name>A0A0F9TDN3_9ZZZZ</name>
<reference evidence="2" key="1">
    <citation type="journal article" date="2015" name="Nature">
        <title>Complex archaea that bridge the gap between prokaryotes and eukaryotes.</title>
        <authorList>
            <person name="Spang A."/>
            <person name="Saw J.H."/>
            <person name="Jorgensen S.L."/>
            <person name="Zaremba-Niedzwiedzka K."/>
            <person name="Martijn J."/>
            <person name="Lind A.E."/>
            <person name="van Eijk R."/>
            <person name="Schleper C."/>
            <person name="Guy L."/>
            <person name="Ettema T.J."/>
        </authorList>
    </citation>
    <scope>NUCLEOTIDE SEQUENCE</scope>
</reference>
<dbReference type="AlphaFoldDB" id="A0A0F9TDN3"/>
<feature type="transmembrane region" description="Helical" evidence="1">
    <location>
        <begin position="316"/>
        <end position="334"/>
    </location>
</feature>
<protein>
    <submittedName>
        <fullName evidence="2">Uncharacterized protein</fullName>
    </submittedName>
</protein>
<gene>
    <name evidence="2" type="ORF">LCGC14_0341370</name>
</gene>
<feature type="transmembrane region" description="Helical" evidence="1">
    <location>
        <begin position="259"/>
        <end position="287"/>
    </location>
</feature>
<proteinExistence type="predicted"/>
<dbReference type="EMBL" id="LAZR01000249">
    <property type="protein sequence ID" value="KKN79355.1"/>
    <property type="molecule type" value="Genomic_DNA"/>
</dbReference>
<comment type="caution">
    <text evidence="2">The sequence shown here is derived from an EMBL/GenBank/DDBJ whole genome shotgun (WGS) entry which is preliminary data.</text>
</comment>
<evidence type="ECO:0000313" key="2">
    <source>
        <dbReference type="EMBL" id="KKN79355.1"/>
    </source>
</evidence>
<keyword evidence="1" id="KW-1133">Transmembrane helix</keyword>
<keyword evidence="1" id="KW-0812">Transmembrane</keyword>
<keyword evidence="1" id="KW-0472">Membrane</keyword>
<feature type="transmembrane region" description="Helical" evidence="1">
    <location>
        <begin position="294"/>
        <end position="310"/>
    </location>
</feature>
<organism evidence="2">
    <name type="scientific">marine sediment metagenome</name>
    <dbReference type="NCBI Taxonomy" id="412755"/>
    <lineage>
        <taxon>unclassified sequences</taxon>
        <taxon>metagenomes</taxon>
        <taxon>ecological metagenomes</taxon>
    </lineage>
</organism>
<evidence type="ECO:0000256" key="1">
    <source>
        <dbReference type="SAM" id="Phobius"/>
    </source>
</evidence>
<accession>A0A0F9TDN3</accession>
<sequence length="339" mass="36177">MIKKSRLAILISVLMVFILATPAYAIVNPDNIAFGTGTIPLYKVFEGVVETGDMLFMAEGYVDYTVIPTDYTAREAFLFEVLNTTGTVVLLSTPLKQYGDRPISIYQTAAQVTAAGLVSGTAYGLRITGNPLIFASPVGNTVTAYLGASDFIDQSGATDSNNPLRIFSIDMAENIEAEDAPAAGFEYITDIQGVRYLTILGGDIFLEGVPGLSTYCSILFQAAVEKMSGDAQEATGAYADSLNPTIQWGSIAGNGLTNLGIYLGITQALAGSTLMLVIVMFFAVFLYKKTESGVAVLLMIAVTPFMGAWLGLMSLAIAFIFVIFIVVLLGYFFFSRGAL</sequence>